<organism evidence="24 25">
    <name type="scientific">Pseudoflavonifractor capillosus</name>
    <dbReference type="NCBI Taxonomy" id="106588"/>
    <lineage>
        <taxon>Bacteria</taxon>
        <taxon>Bacillati</taxon>
        <taxon>Bacillota</taxon>
        <taxon>Clostridia</taxon>
        <taxon>Eubacteriales</taxon>
        <taxon>Oscillospiraceae</taxon>
        <taxon>Pseudoflavonifractor</taxon>
    </lineage>
</organism>
<dbReference type="InterPro" id="IPR003759">
    <property type="entry name" value="Cbl-bd_cap"/>
</dbReference>
<dbReference type="GO" id="GO:0046653">
    <property type="term" value="P:tetrahydrofolate metabolic process"/>
    <property type="evidence" value="ECO:0007669"/>
    <property type="project" value="TreeGrafter"/>
</dbReference>
<dbReference type="GO" id="GO:0046872">
    <property type="term" value="F:metal ion binding"/>
    <property type="evidence" value="ECO:0007669"/>
    <property type="project" value="UniProtKB-KW"/>
</dbReference>
<dbReference type="InterPro" id="IPR036594">
    <property type="entry name" value="Meth_synthase_dom"/>
</dbReference>
<evidence type="ECO:0000256" key="15">
    <source>
        <dbReference type="ARBA" id="ARBA00023167"/>
    </source>
</evidence>
<gene>
    <name evidence="24" type="ORF">K8V01_04835</name>
</gene>
<dbReference type="PROSITE" id="PS51337">
    <property type="entry name" value="B12_BINDING_NTER"/>
    <property type="match status" value="1"/>
</dbReference>
<protein>
    <recommendedName>
        <fullName evidence="7">Methionine synthase</fullName>
        <ecNumber evidence="6">2.1.1.13</ecNumber>
    </recommendedName>
    <alternativeName>
        <fullName evidence="18">5-methyltetrahydrofolate--homocysteine methyltransferase</fullName>
    </alternativeName>
</protein>
<evidence type="ECO:0000256" key="12">
    <source>
        <dbReference type="ARBA" id="ARBA00022691"/>
    </source>
</evidence>
<comment type="function">
    <text evidence="17">Catalyzes the transfer of a methyl group from methyl-cobalamin to homocysteine, yielding enzyme-bound cob(I)alamin and methionine. Subsequently, remethylates the cofactor using methyltetrahydrofolate.</text>
</comment>
<dbReference type="PIRSF" id="PIRSF037472">
    <property type="entry name" value="DHPS_mtfrase"/>
    <property type="match status" value="1"/>
</dbReference>
<evidence type="ECO:0000256" key="8">
    <source>
        <dbReference type="ARBA" id="ARBA00022603"/>
    </source>
</evidence>
<dbReference type="Pfam" id="PF02574">
    <property type="entry name" value="S-methyl_trans"/>
    <property type="match status" value="1"/>
</dbReference>
<feature type="domain" description="Pterin-binding" evidence="21">
    <location>
        <begin position="318"/>
        <end position="562"/>
    </location>
</feature>
<evidence type="ECO:0000259" key="20">
    <source>
        <dbReference type="PROSITE" id="PS50970"/>
    </source>
</evidence>
<evidence type="ECO:0000256" key="2">
    <source>
        <dbReference type="ARBA" id="ARBA00001947"/>
    </source>
</evidence>
<evidence type="ECO:0000256" key="18">
    <source>
        <dbReference type="ARBA" id="ARBA00031040"/>
    </source>
</evidence>
<evidence type="ECO:0000256" key="10">
    <source>
        <dbReference type="ARBA" id="ARBA00022628"/>
    </source>
</evidence>
<feature type="domain" description="B12-binding" evidence="22">
    <location>
        <begin position="674"/>
        <end position="802"/>
    </location>
</feature>
<keyword evidence="13 19" id="KW-0479">Metal-binding</keyword>
<dbReference type="InterPro" id="IPR036724">
    <property type="entry name" value="Cobalamin-bd_sf"/>
</dbReference>
<evidence type="ECO:0000256" key="5">
    <source>
        <dbReference type="ARBA" id="ARBA00010398"/>
    </source>
</evidence>
<dbReference type="Pfam" id="PF02310">
    <property type="entry name" value="B12-binding"/>
    <property type="match status" value="1"/>
</dbReference>
<evidence type="ECO:0000259" key="22">
    <source>
        <dbReference type="PROSITE" id="PS51332"/>
    </source>
</evidence>
<comment type="cofactor">
    <cofactor evidence="2 19">
        <name>Zn(2+)</name>
        <dbReference type="ChEBI" id="CHEBI:29105"/>
    </cofactor>
</comment>
<name>A0A921MKL0_9FIRM</name>
<feature type="binding site" evidence="19">
    <location>
        <position position="274"/>
    </location>
    <ligand>
        <name>Zn(2+)</name>
        <dbReference type="ChEBI" id="CHEBI:29105"/>
    </ligand>
</feature>
<dbReference type="InterPro" id="IPR036589">
    <property type="entry name" value="HCY_dom_sf"/>
</dbReference>
<dbReference type="GO" id="GO:0031419">
    <property type="term" value="F:cobalamin binding"/>
    <property type="evidence" value="ECO:0007669"/>
    <property type="project" value="UniProtKB-KW"/>
</dbReference>
<dbReference type="SUPFAM" id="SSF82282">
    <property type="entry name" value="Homocysteine S-methyltransferase"/>
    <property type="match status" value="1"/>
</dbReference>
<dbReference type="InterPro" id="IPR006158">
    <property type="entry name" value="Cobalamin-bd"/>
</dbReference>
<dbReference type="InterPro" id="IPR017215">
    <property type="entry name" value="MetH_bac"/>
</dbReference>
<dbReference type="PANTHER" id="PTHR45833">
    <property type="entry name" value="METHIONINE SYNTHASE"/>
    <property type="match status" value="1"/>
</dbReference>
<comment type="cofactor">
    <cofactor evidence="3">
        <name>methylcob(III)alamin</name>
        <dbReference type="ChEBI" id="CHEBI:28115"/>
    </cofactor>
</comment>
<reference evidence="24" key="1">
    <citation type="journal article" date="2021" name="PeerJ">
        <title>Extensive microbial diversity within the chicken gut microbiome revealed by metagenomics and culture.</title>
        <authorList>
            <person name="Gilroy R."/>
            <person name="Ravi A."/>
            <person name="Getino M."/>
            <person name="Pursley I."/>
            <person name="Horton D.L."/>
            <person name="Alikhan N.F."/>
            <person name="Baker D."/>
            <person name="Gharbi K."/>
            <person name="Hall N."/>
            <person name="Watson M."/>
            <person name="Adriaenssens E.M."/>
            <person name="Foster-Nyarko E."/>
            <person name="Jarju S."/>
            <person name="Secka A."/>
            <person name="Antonio M."/>
            <person name="Oren A."/>
            <person name="Chaudhuri R.R."/>
            <person name="La Ragione R."/>
            <person name="Hildebrand F."/>
            <person name="Pallen M.J."/>
        </authorList>
    </citation>
    <scope>NUCLEOTIDE SEQUENCE</scope>
    <source>
        <strain evidence="24">CHK179-5677</strain>
    </source>
</reference>
<feature type="domain" description="Hcy-binding" evidence="20">
    <location>
        <begin position="1"/>
        <end position="289"/>
    </location>
</feature>
<feature type="binding site" evidence="19">
    <location>
        <position position="209"/>
    </location>
    <ligand>
        <name>Zn(2+)</name>
        <dbReference type="ChEBI" id="CHEBI:29105"/>
    </ligand>
</feature>
<dbReference type="PANTHER" id="PTHR45833:SF1">
    <property type="entry name" value="METHIONINE SYNTHASE"/>
    <property type="match status" value="1"/>
</dbReference>
<dbReference type="PROSITE" id="PS50972">
    <property type="entry name" value="PTERIN_BINDING"/>
    <property type="match status" value="1"/>
</dbReference>
<comment type="caution">
    <text evidence="24">The sequence shown here is derived from an EMBL/GenBank/DDBJ whole genome shotgun (WGS) entry which is preliminary data.</text>
</comment>
<keyword evidence="9" id="KW-0028">Amino-acid biosynthesis</keyword>
<keyword evidence="8 19" id="KW-0489">Methyltransferase</keyword>
<keyword evidence="16" id="KW-0170">Cobalt</keyword>
<dbReference type="InterPro" id="IPR050554">
    <property type="entry name" value="Met_Synthase/Corrinoid"/>
</dbReference>
<dbReference type="Gene3D" id="3.20.20.20">
    <property type="entry name" value="Dihydropteroate synthase-like"/>
    <property type="match status" value="1"/>
</dbReference>
<evidence type="ECO:0000259" key="21">
    <source>
        <dbReference type="PROSITE" id="PS50972"/>
    </source>
</evidence>
<dbReference type="AlphaFoldDB" id="A0A921MKL0"/>
<dbReference type="GO" id="GO:0050667">
    <property type="term" value="P:homocysteine metabolic process"/>
    <property type="evidence" value="ECO:0007669"/>
    <property type="project" value="TreeGrafter"/>
</dbReference>
<feature type="domain" description="B12-binding N-terminal" evidence="23">
    <location>
        <begin position="580"/>
        <end position="674"/>
    </location>
</feature>
<accession>A0A921MKL0</accession>
<evidence type="ECO:0000313" key="25">
    <source>
        <dbReference type="Proteomes" id="UP000760668"/>
    </source>
</evidence>
<dbReference type="PROSITE" id="PS51332">
    <property type="entry name" value="B12_BINDING"/>
    <property type="match status" value="1"/>
</dbReference>
<evidence type="ECO:0000256" key="14">
    <source>
        <dbReference type="ARBA" id="ARBA00022833"/>
    </source>
</evidence>
<evidence type="ECO:0000259" key="23">
    <source>
        <dbReference type="PROSITE" id="PS51337"/>
    </source>
</evidence>
<dbReference type="Pfam" id="PF00809">
    <property type="entry name" value="Pterin_bind"/>
    <property type="match status" value="1"/>
</dbReference>
<dbReference type="RefSeq" id="WP_295368948.1">
    <property type="nucleotide sequence ID" value="NZ_DYUC01000043.1"/>
</dbReference>
<evidence type="ECO:0000256" key="9">
    <source>
        <dbReference type="ARBA" id="ARBA00022605"/>
    </source>
</evidence>
<keyword evidence="14 19" id="KW-0862">Zinc</keyword>
<keyword evidence="15" id="KW-0486">Methionine biosynthesis</keyword>
<comment type="pathway">
    <text evidence="4">Amino-acid biosynthesis; L-methionine biosynthesis via de novo pathway; L-methionine from L-homocysteine (MetH route): step 1/1.</text>
</comment>
<dbReference type="SMART" id="SM01018">
    <property type="entry name" value="B12-binding_2"/>
    <property type="match status" value="1"/>
</dbReference>
<dbReference type="InterPro" id="IPR000489">
    <property type="entry name" value="Pterin-binding_dom"/>
</dbReference>
<evidence type="ECO:0000256" key="16">
    <source>
        <dbReference type="ARBA" id="ARBA00023285"/>
    </source>
</evidence>
<evidence type="ECO:0000256" key="1">
    <source>
        <dbReference type="ARBA" id="ARBA00001700"/>
    </source>
</evidence>
<dbReference type="Gene3D" id="1.10.1240.10">
    <property type="entry name" value="Methionine synthase domain"/>
    <property type="match status" value="1"/>
</dbReference>
<dbReference type="Pfam" id="PF02607">
    <property type="entry name" value="B12-binding_2"/>
    <property type="match status" value="1"/>
</dbReference>
<keyword evidence="10" id="KW-0846">Cobalamin</keyword>
<keyword evidence="12" id="KW-0949">S-adenosyl-L-methionine</keyword>
<feature type="binding site" evidence="19">
    <location>
        <position position="275"/>
    </location>
    <ligand>
        <name>Zn(2+)</name>
        <dbReference type="ChEBI" id="CHEBI:29105"/>
    </ligand>
</feature>
<dbReference type="Gene3D" id="3.40.50.280">
    <property type="entry name" value="Cobalamin-binding domain"/>
    <property type="match status" value="1"/>
</dbReference>
<evidence type="ECO:0000256" key="6">
    <source>
        <dbReference type="ARBA" id="ARBA00012032"/>
    </source>
</evidence>
<dbReference type="EC" id="2.1.1.13" evidence="6"/>
<evidence type="ECO:0000256" key="19">
    <source>
        <dbReference type="PROSITE-ProRule" id="PRU00333"/>
    </source>
</evidence>
<dbReference type="EMBL" id="DYUC01000043">
    <property type="protein sequence ID" value="HJG86338.1"/>
    <property type="molecule type" value="Genomic_DNA"/>
</dbReference>
<evidence type="ECO:0000313" key="24">
    <source>
        <dbReference type="EMBL" id="HJG86338.1"/>
    </source>
</evidence>
<dbReference type="GO" id="GO:0005829">
    <property type="term" value="C:cytosol"/>
    <property type="evidence" value="ECO:0007669"/>
    <property type="project" value="TreeGrafter"/>
</dbReference>
<keyword evidence="11 19" id="KW-0808">Transferase</keyword>
<evidence type="ECO:0000256" key="17">
    <source>
        <dbReference type="ARBA" id="ARBA00025552"/>
    </source>
</evidence>
<proteinExistence type="inferred from homology"/>
<evidence type="ECO:0000256" key="4">
    <source>
        <dbReference type="ARBA" id="ARBA00005178"/>
    </source>
</evidence>
<dbReference type="Gene3D" id="3.20.20.330">
    <property type="entry name" value="Homocysteine-binding-like domain"/>
    <property type="match status" value="1"/>
</dbReference>
<dbReference type="InterPro" id="IPR003726">
    <property type="entry name" value="HCY_dom"/>
</dbReference>
<evidence type="ECO:0000256" key="7">
    <source>
        <dbReference type="ARBA" id="ARBA00013998"/>
    </source>
</evidence>
<dbReference type="PROSITE" id="PS50970">
    <property type="entry name" value="HCY"/>
    <property type="match status" value="1"/>
</dbReference>
<dbReference type="Proteomes" id="UP000760668">
    <property type="component" value="Unassembled WGS sequence"/>
</dbReference>
<dbReference type="GO" id="GO:0008705">
    <property type="term" value="F:methionine synthase activity"/>
    <property type="evidence" value="ECO:0007669"/>
    <property type="project" value="UniProtKB-EC"/>
</dbReference>
<comment type="catalytic activity">
    <reaction evidence="1">
        <text>(6S)-5-methyl-5,6,7,8-tetrahydrofolate + L-homocysteine = (6S)-5,6,7,8-tetrahydrofolate + L-methionine</text>
        <dbReference type="Rhea" id="RHEA:11172"/>
        <dbReference type="ChEBI" id="CHEBI:18608"/>
        <dbReference type="ChEBI" id="CHEBI:57453"/>
        <dbReference type="ChEBI" id="CHEBI:57844"/>
        <dbReference type="ChEBI" id="CHEBI:58199"/>
        <dbReference type="EC" id="2.1.1.13"/>
    </reaction>
</comment>
<reference evidence="24" key="2">
    <citation type="submission" date="2021-09" db="EMBL/GenBank/DDBJ databases">
        <authorList>
            <person name="Gilroy R."/>
        </authorList>
    </citation>
    <scope>NUCLEOTIDE SEQUENCE</scope>
    <source>
        <strain evidence="24">CHK179-5677</strain>
    </source>
</reference>
<evidence type="ECO:0000256" key="3">
    <source>
        <dbReference type="ARBA" id="ARBA00001956"/>
    </source>
</evidence>
<dbReference type="NCBIfam" id="NF005719">
    <property type="entry name" value="PRK07535.1"/>
    <property type="match status" value="1"/>
</dbReference>
<dbReference type="SUPFAM" id="SSF47644">
    <property type="entry name" value="Methionine synthase domain"/>
    <property type="match status" value="1"/>
</dbReference>
<sequence>MSFLEKLGHERLFFDGGTGTLLQAQGLKGGELPETWNLRYPDRIQAVHRAYLEAGSHVICTNTFGANALKFPDGGEWDLDELIRAAVDNAKRARAEAGREADAYIALDMGPTGRLLRPMGDLDFEDAVSLFARVVRVGAEAGADLVLIETMSDGYEAKAAVLAAKENSDLPVVVTTVYDESGKLLTGGTVASTVALLEGLRVDALGVNCGMGPEQMLPLAEELVKLSSVPVVVNPNAGLPRREGDKTVFDVTPEQFAAVMERIAKLGVWGLGGCCGTTPDHIRALTAACRDIPATPPKGKGRTVVSSFSQAVEIGPAPVIIGERINPTGKKRFKEALRSHDLEYILNEGFAQEEAGAHILDVNVGLPGIDEPAMLEEAVCALQSVIPLPLQIDTSNPEAMARAMRRYNGKPMINSVSGKAESMEAVFPLVRKYGGVVVGLALDEGGIPGTAEGRLAVARKIYATAAEYGIPPEDIVIDGLTLTVSSEPRAALVTLETLRRVRDELGGHTILGVSNVSFGLPRRDIINANFFAMALEAGLSCAIINPLAEGMMGAWRSYCALAGLDSQCGGYIGAYSGQTAAPAAPAAGTDLSLEECVTRGMQEGAAQAARAALERGAQPLELVNSALIPALDRVGQGFEQKTLFLPQLLMSAEAAKAAFEVVKAAMASETEEKQGKVVLATVKGDIHDIGKNIVKVLLENYGFEVMDLGKDVAPEKIVEAAAAPGVKLVGLSALMTTTVVSMEETIKALRESGSGVKVVVGGAVLTEEYAAGIGADCYARDAMATVRYARKVYGAENGEEKA</sequence>
<dbReference type="SUPFAM" id="SSF52242">
    <property type="entry name" value="Cobalamin (vitamin B12)-binding domain"/>
    <property type="match status" value="1"/>
</dbReference>
<dbReference type="SUPFAM" id="SSF51717">
    <property type="entry name" value="Dihydropteroate synthetase-like"/>
    <property type="match status" value="1"/>
</dbReference>
<comment type="similarity">
    <text evidence="5">Belongs to the vitamin-B12 dependent methionine synthase family.</text>
</comment>
<evidence type="ECO:0000256" key="11">
    <source>
        <dbReference type="ARBA" id="ARBA00022679"/>
    </source>
</evidence>
<dbReference type="InterPro" id="IPR011005">
    <property type="entry name" value="Dihydropteroate_synth-like_sf"/>
</dbReference>
<dbReference type="GO" id="GO:0032259">
    <property type="term" value="P:methylation"/>
    <property type="evidence" value="ECO:0007669"/>
    <property type="project" value="UniProtKB-KW"/>
</dbReference>
<evidence type="ECO:0000256" key="13">
    <source>
        <dbReference type="ARBA" id="ARBA00022723"/>
    </source>
</evidence>